<comment type="caution">
    <text evidence="2">The sequence shown here is derived from an EMBL/GenBank/DDBJ whole genome shotgun (WGS) entry which is preliminary data.</text>
</comment>
<feature type="compositionally biased region" description="Acidic residues" evidence="1">
    <location>
        <begin position="145"/>
        <end position="166"/>
    </location>
</feature>
<dbReference type="EMBL" id="JAIQCV010000005">
    <property type="protein sequence ID" value="KAH1096490.1"/>
    <property type="molecule type" value="Genomic_DNA"/>
</dbReference>
<feature type="region of interest" description="Disordered" evidence="1">
    <location>
        <begin position="135"/>
        <end position="172"/>
    </location>
</feature>
<keyword evidence="3" id="KW-1185">Reference proteome</keyword>
<evidence type="ECO:0000313" key="2">
    <source>
        <dbReference type="EMBL" id="KAH1096490.1"/>
    </source>
</evidence>
<proteinExistence type="predicted"/>
<reference evidence="2 3" key="1">
    <citation type="journal article" date="2021" name="Plant Biotechnol. J.">
        <title>Multi-omics assisted identification of the key and species-specific regulatory components of drought-tolerant mechanisms in Gossypium stocksii.</title>
        <authorList>
            <person name="Yu D."/>
            <person name="Ke L."/>
            <person name="Zhang D."/>
            <person name="Wu Y."/>
            <person name="Sun Y."/>
            <person name="Mei J."/>
            <person name="Sun J."/>
            <person name="Sun Y."/>
        </authorList>
    </citation>
    <scope>NUCLEOTIDE SEQUENCE [LARGE SCALE GENOMIC DNA]</scope>
    <source>
        <strain evidence="3">cv. E1</strain>
        <tissue evidence="2">Leaf</tissue>
    </source>
</reference>
<accession>A0A9D3VSF2</accession>
<sequence>MRFNRNISLDEMKERINAKIVRRCGRRISKIFYKFPVSTDPIKFTEMELVDDEDVETMIDLYCGNGGNKNAPIHLFAELAGMEENKDVNAYSEEHGAREPCIVAPISYVDSESTIGGINIVLNITPVIDIGGDDGYDGRDHCDEEVNSESDPDVDNVPDDIDDEDVNNGGNINVSSVGNQMRGIMMHNNPGPYMSLIDLDATIVTEFLEYPEILPTHRLTMWEIRKFVGLHTCTSTGMTEDHRKLDSKTICMCIMPMVKDMPTIKVLVLIAEMQA</sequence>
<organism evidence="2 3">
    <name type="scientific">Gossypium stocksii</name>
    <dbReference type="NCBI Taxonomy" id="47602"/>
    <lineage>
        <taxon>Eukaryota</taxon>
        <taxon>Viridiplantae</taxon>
        <taxon>Streptophyta</taxon>
        <taxon>Embryophyta</taxon>
        <taxon>Tracheophyta</taxon>
        <taxon>Spermatophyta</taxon>
        <taxon>Magnoliopsida</taxon>
        <taxon>eudicotyledons</taxon>
        <taxon>Gunneridae</taxon>
        <taxon>Pentapetalae</taxon>
        <taxon>rosids</taxon>
        <taxon>malvids</taxon>
        <taxon>Malvales</taxon>
        <taxon>Malvaceae</taxon>
        <taxon>Malvoideae</taxon>
        <taxon>Gossypium</taxon>
    </lineage>
</organism>
<name>A0A9D3VSF2_9ROSI</name>
<dbReference type="Proteomes" id="UP000828251">
    <property type="component" value="Unassembled WGS sequence"/>
</dbReference>
<evidence type="ECO:0000313" key="3">
    <source>
        <dbReference type="Proteomes" id="UP000828251"/>
    </source>
</evidence>
<dbReference type="AlphaFoldDB" id="A0A9D3VSF2"/>
<evidence type="ECO:0000256" key="1">
    <source>
        <dbReference type="SAM" id="MobiDB-lite"/>
    </source>
</evidence>
<protein>
    <submittedName>
        <fullName evidence="2">Uncharacterized protein</fullName>
    </submittedName>
</protein>
<dbReference type="OrthoDB" id="10427286at2759"/>
<gene>
    <name evidence="2" type="ORF">J1N35_013411</name>
</gene>